<dbReference type="InterPro" id="IPR017583">
    <property type="entry name" value="Tagatose/fructose_Pkinase"/>
</dbReference>
<keyword evidence="4" id="KW-0418">Kinase</keyword>
<dbReference type="EMBL" id="JAUSYY010000001">
    <property type="protein sequence ID" value="MDQ0893014.1"/>
    <property type="molecule type" value="Genomic_DNA"/>
</dbReference>
<dbReference type="InterPro" id="IPR011611">
    <property type="entry name" value="PfkB_dom"/>
</dbReference>
<feature type="domain" description="Carbohydrate kinase PfkB" evidence="7">
    <location>
        <begin position="23"/>
        <end position="286"/>
    </location>
</feature>
<dbReference type="Proteomes" id="UP001239083">
    <property type="component" value="Unassembled WGS sequence"/>
</dbReference>
<dbReference type="GO" id="GO:0008662">
    <property type="term" value="F:1-phosphofructokinase activity"/>
    <property type="evidence" value="ECO:0007669"/>
    <property type="project" value="UniProtKB-EC"/>
</dbReference>
<evidence type="ECO:0000256" key="3">
    <source>
        <dbReference type="ARBA" id="ARBA00022741"/>
    </source>
</evidence>
<reference evidence="8 9" key="1">
    <citation type="submission" date="2023-07" db="EMBL/GenBank/DDBJ databases">
        <title>Comparative genomics of wheat-associated soil bacteria to identify genetic determinants of phenazine resistance.</title>
        <authorList>
            <person name="Mouncey N."/>
        </authorList>
    </citation>
    <scope>NUCLEOTIDE SEQUENCE [LARGE SCALE GENOMIC DNA]</scope>
    <source>
        <strain evidence="8 9">V3I3</strain>
    </source>
</reference>
<evidence type="ECO:0000313" key="9">
    <source>
        <dbReference type="Proteomes" id="UP001239083"/>
    </source>
</evidence>
<dbReference type="SUPFAM" id="SSF53613">
    <property type="entry name" value="Ribokinase-like"/>
    <property type="match status" value="1"/>
</dbReference>
<dbReference type="InterPro" id="IPR002173">
    <property type="entry name" value="Carboh/pur_kinase_PfkB_CS"/>
</dbReference>
<keyword evidence="5" id="KW-0067">ATP-binding</keyword>
<evidence type="ECO:0000313" key="8">
    <source>
        <dbReference type="EMBL" id="MDQ0893014.1"/>
    </source>
</evidence>
<organism evidence="8 9">
    <name type="scientific">Agromyces ramosus</name>
    <dbReference type="NCBI Taxonomy" id="33879"/>
    <lineage>
        <taxon>Bacteria</taxon>
        <taxon>Bacillati</taxon>
        <taxon>Actinomycetota</taxon>
        <taxon>Actinomycetes</taxon>
        <taxon>Micrococcales</taxon>
        <taxon>Microbacteriaceae</taxon>
        <taxon>Agromyces</taxon>
    </lineage>
</organism>
<dbReference type="PROSITE" id="PS00584">
    <property type="entry name" value="PFKB_KINASES_2"/>
    <property type="match status" value="1"/>
</dbReference>
<name>A0ABU0R4L4_9MICO</name>
<comment type="caution">
    <text evidence="8">The sequence shown here is derived from an EMBL/GenBank/DDBJ whole genome shotgun (WGS) entry which is preliminary data.</text>
</comment>
<evidence type="ECO:0000259" key="7">
    <source>
        <dbReference type="Pfam" id="PF00294"/>
    </source>
</evidence>
<evidence type="ECO:0000256" key="5">
    <source>
        <dbReference type="ARBA" id="ARBA00022840"/>
    </source>
</evidence>
<protein>
    <submittedName>
        <fullName evidence="8">1-phosphofructokinase</fullName>
        <ecNumber evidence="8">2.7.1.56</ecNumber>
    </submittedName>
</protein>
<dbReference type="InterPro" id="IPR029056">
    <property type="entry name" value="Ribokinase-like"/>
</dbReference>
<dbReference type="PIRSF" id="PIRSF000535">
    <property type="entry name" value="1PFK/6PFK/LacC"/>
    <property type="match status" value="1"/>
</dbReference>
<evidence type="ECO:0000256" key="6">
    <source>
        <dbReference type="PIRNR" id="PIRNR000535"/>
    </source>
</evidence>
<dbReference type="PANTHER" id="PTHR46566">
    <property type="entry name" value="1-PHOSPHOFRUCTOKINASE-RELATED"/>
    <property type="match status" value="1"/>
</dbReference>
<comment type="similarity">
    <text evidence="1">Belongs to the carbohydrate kinase PfkB family.</text>
</comment>
<dbReference type="PANTHER" id="PTHR46566:SF2">
    <property type="entry name" value="ATP-DEPENDENT 6-PHOSPHOFRUCTOKINASE ISOZYME 2"/>
    <property type="match status" value="1"/>
</dbReference>
<dbReference type="RefSeq" id="WP_307039093.1">
    <property type="nucleotide sequence ID" value="NZ_JAUSYY010000001.1"/>
</dbReference>
<sequence length="326" mass="33379">MPDVMIFAPSPLLTVTLEGDPSGTDLHLHAGGQGVWQARMLRTLGCSVSICSVLTGESGRVVQHLLEDDGITVHAVIREGRGAAYVHDRRTGERAPIVELEGDPLSRHELDELYALTLREALGSDLVLLSGPFGDEVLPDDVYRRLAADLRAAARPVVVDLAGGRLAAALDGGVRLAKVSDAELTSSGQATDASVPALVAAAERLRGAGAESVVVTRAGHASLVLDGATAATVQVPVMEEVDTRGAGDSLTAAIAASLAAGDSLHDAVRLGAAAGALNVTRHGLGTGDAEAIRRLSEQVAIAPIEAGEGSLDSLDELATKVQVDGA</sequence>
<evidence type="ECO:0000256" key="4">
    <source>
        <dbReference type="ARBA" id="ARBA00022777"/>
    </source>
</evidence>
<keyword evidence="9" id="KW-1185">Reference proteome</keyword>
<proteinExistence type="inferred from homology"/>
<accession>A0ABU0R4L4</accession>
<dbReference type="Pfam" id="PF00294">
    <property type="entry name" value="PfkB"/>
    <property type="match status" value="1"/>
</dbReference>
<keyword evidence="2 6" id="KW-0808">Transferase</keyword>
<keyword evidence="3" id="KW-0547">Nucleotide-binding</keyword>
<dbReference type="Gene3D" id="3.40.1190.20">
    <property type="match status" value="1"/>
</dbReference>
<evidence type="ECO:0000256" key="1">
    <source>
        <dbReference type="ARBA" id="ARBA00010688"/>
    </source>
</evidence>
<gene>
    <name evidence="8" type="ORF">QFZ26_000569</name>
</gene>
<evidence type="ECO:0000256" key="2">
    <source>
        <dbReference type="ARBA" id="ARBA00022679"/>
    </source>
</evidence>
<dbReference type="EC" id="2.7.1.56" evidence="8"/>